<dbReference type="SUPFAM" id="SSF109604">
    <property type="entry name" value="HD-domain/PDEase-like"/>
    <property type="match status" value="1"/>
</dbReference>
<organism evidence="1 2">
    <name type="scientific">Sulfuritalea hydrogenivorans sk43H</name>
    <dbReference type="NCBI Taxonomy" id="1223802"/>
    <lineage>
        <taxon>Bacteria</taxon>
        <taxon>Pseudomonadati</taxon>
        <taxon>Pseudomonadota</taxon>
        <taxon>Betaproteobacteria</taxon>
        <taxon>Nitrosomonadales</taxon>
        <taxon>Sterolibacteriaceae</taxon>
        <taxon>Sulfuritalea</taxon>
    </lineage>
</organism>
<protein>
    <submittedName>
        <fullName evidence="1">Metal-dependent phosphohydrolase HD region</fullName>
    </submittedName>
</protein>
<keyword evidence="1" id="KW-0378">Hydrolase</keyword>
<dbReference type="Proteomes" id="UP000031637">
    <property type="component" value="Chromosome"/>
</dbReference>
<dbReference type="EMBL" id="AP012547">
    <property type="protein sequence ID" value="BAO29838.1"/>
    <property type="molecule type" value="Genomic_DNA"/>
</dbReference>
<dbReference type="GO" id="GO:0016787">
    <property type="term" value="F:hydrolase activity"/>
    <property type="evidence" value="ECO:0007669"/>
    <property type="project" value="UniProtKB-KW"/>
</dbReference>
<gene>
    <name evidence="1" type="ORF">SUTH_02047</name>
</gene>
<dbReference type="OrthoDB" id="188290at2"/>
<evidence type="ECO:0000313" key="2">
    <source>
        <dbReference type="Proteomes" id="UP000031637"/>
    </source>
</evidence>
<dbReference type="KEGG" id="shd:SUTH_02047"/>
<reference evidence="1 2" key="1">
    <citation type="journal article" date="2014" name="Syst. Appl. Microbiol.">
        <title>Complete genomes of freshwater sulfur oxidizers Sulfuricella denitrificans skB26 and Sulfuritalea hydrogenivorans sk43H: genetic insights into the sulfur oxidation pathway of betaproteobacteria.</title>
        <authorList>
            <person name="Watanabe T."/>
            <person name="Kojima H."/>
            <person name="Fukui M."/>
        </authorList>
    </citation>
    <scope>NUCLEOTIDE SEQUENCE [LARGE SCALE GENOMIC DNA]</scope>
    <source>
        <strain evidence="1">DSM22779</strain>
    </source>
</reference>
<keyword evidence="2" id="KW-1185">Reference proteome</keyword>
<dbReference type="CDD" id="cd00077">
    <property type="entry name" value="HDc"/>
    <property type="match status" value="1"/>
</dbReference>
<dbReference type="AlphaFoldDB" id="W0SIU5"/>
<sequence length="303" mass="33882">MAYDSPFAALGNTHDTGEVEAQVGAIVHAFAPAHDLKRIAGAFRLLDKAFAGGLSGYQNLKTLYHNRGHTNEVVLCAARMLHGMHLAGQGLDADHIDAALIGALMHDIGYLMKDEEAGGTGAQFTDTHVLRGVEFTRTHLADLPPGVLDATTRVILLTDHRTHPDSIGFDNLQQQRAAYATATADLIGQMANREYLERLLLLYFELQEARIGNFLDVHDLLERTSNFYRGTRTRLDQDLDGVSIHLMQHFGRQQGAERNFYAESIERNLEYLERVTKMERQRRLDYLKRGGVVEQVLAMKGEN</sequence>
<accession>W0SIU5</accession>
<dbReference type="InterPro" id="IPR003607">
    <property type="entry name" value="HD/PDEase_dom"/>
</dbReference>
<name>W0SIU5_9PROT</name>
<proteinExistence type="predicted"/>
<evidence type="ECO:0000313" key="1">
    <source>
        <dbReference type="EMBL" id="BAO29838.1"/>
    </source>
</evidence>
<dbReference type="STRING" id="1223802.SUTH_02047"/>
<dbReference type="RefSeq" id="WP_041099021.1">
    <property type="nucleotide sequence ID" value="NZ_AP012547.1"/>
</dbReference>
<dbReference type="HOGENOM" id="CLU_079362_0_0_4"/>